<evidence type="ECO:0000256" key="3">
    <source>
        <dbReference type="ARBA" id="ARBA00023082"/>
    </source>
</evidence>
<dbReference type="InterPro" id="IPR000838">
    <property type="entry name" value="RNA_pol_sigma70_ECF_CS"/>
</dbReference>
<name>A0A841UAI6_9BACL</name>
<dbReference type="InterPro" id="IPR013325">
    <property type="entry name" value="RNA_pol_sigma_r2"/>
</dbReference>
<evidence type="ECO:0000256" key="2">
    <source>
        <dbReference type="ARBA" id="ARBA00023015"/>
    </source>
</evidence>
<evidence type="ECO:0000256" key="1">
    <source>
        <dbReference type="ARBA" id="ARBA00010641"/>
    </source>
</evidence>
<sequence>MNIETVWREYQEPVQRFVRNRARSEADADDIVQTAFLKIYANQDQLKDERKLKPWIYQIVRNAIVDHYRKQRRTEEISEELPAPGEEAERDYSREVIACFESTIPHLPEVYREALVLSELRGLSQKELADRLGISYSAAKSRVQRGREMLRRLLTGCCHIETDAYGNIVDFRILSPEPKPLKRNRRADGCGDGLQRSP</sequence>
<keyword evidence="5 6" id="KW-0804">Transcription</keyword>
<dbReference type="Pfam" id="PF08281">
    <property type="entry name" value="Sigma70_r4_2"/>
    <property type="match status" value="1"/>
</dbReference>
<dbReference type="Pfam" id="PF04542">
    <property type="entry name" value="Sigma70_r2"/>
    <property type="match status" value="1"/>
</dbReference>
<dbReference type="PROSITE" id="PS01063">
    <property type="entry name" value="SIGMA70_ECF"/>
    <property type="match status" value="1"/>
</dbReference>
<dbReference type="InterPro" id="IPR014284">
    <property type="entry name" value="RNA_pol_sigma-70_dom"/>
</dbReference>
<gene>
    <name evidence="8" type="primary">sigZ</name>
    <name evidence="8" type="ORF">H7B90_26660</name>
</gene>
<evidence type="ECO:0000256" key="6">
    <source>
        <dbReference type="RuleBase" id="RU000716"/>
    </source>
</evidence>
<dbReference type="GO" id="GO:0003677">
    <property type="term" value="F:DNA binding"/>
    <property type="evidence" value="ECO:0007669"/>
    <property type="project" value="UniProtKB-KW"/>
</dbReference>
<organism evidence="8 9">
    <name type="scientific">Cohnella xylanilytica</name>
    <dbReference type="NCBI Taxonomy" id="557555"/>
    <lineage>
        <taxon>Bacteria</taxon>
        <taxon>Bacillati</taxon>
        <taxon>Bacillota</taxon>
        <taxon>Bacilli</taxon>
        <taxon>Bacillales</taxon>
        <taxon>Paenibacillaceae</taxon>
        <taxon>Cohnella</taxon>
    </lineage>
</organism>
<keyword evidence="4 6" id="KW-0238">DNA-binding</keyword>
<protein>
    <recommendedName>
        <fullName evidence="6">RNA polymerase sigma factor</fullName>
    </recommendedName>
</protein>
<dbReference type="RefSeq" id="WP_185138941.1">
    <property type="nucleotide sequence ID" value="NZ_JACJVR010000110.1"/>
</dbReference>
<dbReference type="Proteomes" id="UP000553776">
    <property type="component" value="Unassembled WGS sequence"/>
</dbReference>
<reference evidence="8 9" key="1">
    <citation type="submission" date="2020-08" db="EMBL/GenBank/DDBJ databases">
        <title>Cohnella phylogeny.</title>
        <authorList>
            <person name="Dunlap C."/>
        </authorList>
    </citation>
    <scope>NUCLEOTIDE SEQUENCE [LARGE SCALE GENOMIC DNA]</scope>
    <source>
        <strain evidence="8 9">DSM 25239</strain>
    </source>
</reference>
<dbReference type="CDD" id="cd06171">
    <property type="entry name" value="Sigma70_r4"/>
    <property type="match status" value="1"/>
</dbReference>
<evidence type="ECO:0000259" key="7">
    <source>
        <dbReference type="PROSITE" id="PS50943"/>
    </source>
</evidence>
<feature type="domain" description="HTH cro/C1-type" evidence="7">
    <location>
        <begin position="119"/>
        <end position="138"/>
    </location>
</feature>
<dbReference type="InterPro" id="IPR039425">
    <property type="entry name" value="RNA_pol_sigma-70-like"/>
</dbReference>
<evidence type="ECO:0000313" key="9">
    <source>
        <dbReference type="Proteomes" id="UP000553776"/>
    </source>
</evidence>
<dbReference type="SUPFAM" id="SSF88946">
    <property type="entry name" value="Sigma2 domain of RNA polymerase sigma factors"/>
    <property type="match status" value="1"/>
</dbReference>
<dbReference type="Gene3D" id="1.10.10.10">
    <property type="entry name" value="Winged helix-like DNA-binding domain superfamily/Winged helix DNA-binding domain"/>
    <property type="match status" value="1"/>
</dbReference>
<dbReference type="InterPro" id="IPR001387">
    <property type="entry name" value="Cro/C1-type_HTH"/>
</dbReference>
<dbReference type="NCBIfam" id="TIGR02937">
    <property type="entry name" value="sigma70-ECF"/>
    <property type="match status" value="1"/>
</dbReference>
<accession>A0A841UAI6</accession>
<evidence type="ECO:0000313" key="8">
    <source>
        <dbReference type="EMBL" id="MBB6694981.1"/>
    </source>
</evidence>
<dbReference type="InterPro" id="IPR014304">
    <property type="entry name" value="RNA_pol_sigma-Z"/>
</dbReference>
<dbReference type="EMBL" id="JACJVR010000110">
    <property type="protein sequence ID" value="MBB6694981.1"/>
    <property type="molecule type" value="Genomic_DNA"/>
</dbReference>
<comment type="similarity">
    <text evidence="1 6">Belongs to the sigma-70 factor family. ECF subfamily.</text>
</comment>
<dbReference type="Gene3D" id="1.10.1740.10">
    <property type="match status" value="1"/>
</dbReference>
<proteinExistence type="inferred from homology"/>
<dbReference type="GO" id="GO:0006950">
    <property type="term" value="P:response to stress"/>
    <property type="evidence" value="ECO:0007669"/>
    <property type="project" value="UniProtKB-ARBA"/>
</dbReference>
<keyword evidence="3 6" id="KW-0731">Sigma factor</keyword>
<keyword evidence="2 6" id="KW-0805">Transcription regulation</keyword>
<comment type="caution">
    <text evidence="8">The sequence shown here is derived from an EMBL/GenBank/DDBJ whole genome shotgun (WGS) entry which is preliminary data.</text>
</comment>
<dbReference type="PROSITE" id="PS50943">
    <property type="entry name" value="HTH_CROC1"/>
    <property type="match status" value="1"/>
</dbReference>
<dbReference type="NCBIfam" id="TIGR02959">
    <property type="entry name" value="SigZ"/>
    <property type="match status" value="1"/>
</dbReference>
<evidence type="ECO:0000256" key="5">
    <source>
        <dbReference type="ARBA" id="ARBA00023163"/>
    </source>
</evidence>
<dbReference type="PANTHER" id="PTHR43133:SF62">
    <property type="entry name" value="RNA POLYMERASE SIGMA FACTOR SIGZ"/>
    <property type="match status" value="1"/>
</dbReference>
<dbReference type="InterPro" id="IPR013324">
    <property type="entry name" value="RNA_pol_sigma_r3/r4-like"/>
</dbReference>
<dbReference type="GO" id="GO:0006352">
    <property type="term" value="P:DNA-templated transcription initiation"/>
    <property type="evidence" value="ECO:0007669"/>
    <property type="project" value="InterPro"/>
</dbReference>
<dbReference type="GO" id="GO:0016987">
    <property type="term" value="F:sigma factor activity"/>
    <property type="evidence" value="ECO:0007669"/>
    <property type="project" value="UniProtKB-KW"/>
</dbReference>
<dbReference type="AlphaFoldDB" id="A0A841UAI6"/>
<dbReference type="PANTHER" id="PTHR43133">
    <property type="entry name" value="RNA POLYMERASE ECF-TYPE SIGMA FACTO"/>
    <property type="match status" value="1"/>
</dbReference>
<dbReference type="InterPro" id="IPR013249">
    <property type="entry name" value="RNA_pol_sigma70_r4_t2"/>
</dbReference>
<dbReference type="InterPro" id="IPR036388">
    <property type="entry name" value="WH-like_DNA-bd_sf"/>
</dbReference>
<dbReference type="SUPFAM" id="SSF88659">
    <property type="entry name" value="Sigma3 and sigma4 domains of RNA polymerase sigma factors"/>
    <property type="match status" value="1"/>
</dbReference>
<keyword evidence="9" id="KW-1185">Reference proteome</keyword>
<evidence type="ECO:0000256" key="4">
    <source>
        <dbReference type="ARBA" id="ARBA00023125"/>
    </source>
</evidence>
<dbReference type="InterPro" id="IPR007627">
    <property type="entry name" value="RNA_pol_sigma70_r2"/>
</dbReference>